<accession>A0ACC2B8T5</accession>
<dbReference type="EMBL" id="CM055108">
    <property type="protein sequence ID" value="KAJ7526188.1"/>
    <property type="molecule type" value="Genomic_DNA"/>
</dbReference>
<proteinExistence type="predicted"/>
<gene>
    <name evidence="1" type="ORF">O6H91_17G086300</name>
</gene>
<evidence type="ECO:0000313" key="1">
    <source>
        <dbReference type="EMBL" id="KAJ7526188.1"/>
    </source>
</evidence>
<organism evidence="1 2">
    <name type="scientific">Diphasiastrum complanatum</name>
    <name type="common">Issler's clubmoss</name>
    <name type="synonym">Lycopodium complanatum</name>
    <dbReference type="NCBI Taxonomy" id="34168"/>
    <lineage>
        <taxon>Eukaryota</taxon>
        <taxon>Viridiplantae</taxon>
        <taxon>Streptophyta</taxon>
        <taxon>Embryophyta</taxon>
        <taxon>Tracheophyta</taxon>
        <taxon>Lycopodiopsida</taxon>
        <taxon>Lycopodiales</taxon>
        <taxon>Lycopodiaceae</taxon>
        <taxon>Lycopodioideae</taxon>
        <taxon>Diphasiastrum</taxon>
    </lineage>
</organism>
<sequence length="736" mass="84771">MGENNLDDYPTSFVRKTYQVHEPGSLKRPLEESFLDHSLYHCAYGPENGPKSVKQRFNKSGKKRTSASKKRGCTCYFIVTQMYNDPEVSKISYKNMKHVDKDGKICHGLHDEGDRGQEFRTVPHVSSQMRDWISSRVQIGYTSLQIMSEHQDNISAQRIQPPGFSQPMSSRDINLTLKTVQNLYSKYVRSTYLLHKDDSQSVQLWIEKNANKIFFHQPQKSHTNENNDTCLVPSVLGIQTSWQRKKMIKHGGDSLVICTATFGKKKLQYQLVTVLVIDEHYNGIPVAWVISLAVGNVAEALIMGGSSMVWGEHVRVLLCLWHVKKAWLKNLCHMIEDLVTRKQLWEKLGQLLKRSYPSHYTYQQRVQESFDFLESLFTECGSTCHTFREYFRKEWMESEKMSMWLQVANDIQHANHEVNAAIECYHANLKRKHLCSRNRLLGKRMDWLLWVLADDIEWSYEHMEQAKPLDKAENFEDQKIVPSCFVEARLIPDHDVYLPPCTDESARVHSQSKLNVKYEVLNIGSEWACCTCPRSQKGNLCKHVIKVSLLHRQGESLRKSPDVEVAAKKRKTRQKSFSLHSPPPLCASDQHNQPPSYPPVQCSSQTASCAPMVITYAFPLVEHDQNNVFISLALMAHKQMQRLQELVHADPSLTTYYLTLLQEVEERLKRVQASKISLGIPQEQSSSFRFTDANMGSGLVFCQKPCTLPPTKLHVVKKPKRRPRRTYPKEVSTTNM</sequence>
<dbReference type="Proteomes" id="UP001162992">
    <property type="component" value="Chromosome 17"/>
</dbReference>
<name>A0ACC2B8T5_DIPCM</name>
<protein>
    <submittedName>
        <fullName evidence="1">Uncharacterized protein</fullName>
    </submittedName>
</protein>
<comment type="caution">
    <text evidence="1">The sequence shown here is derived from an EMBL/GenBank/DDBJ whole genome shotgun (WGS) entry which is preliminary data.</text>
</comment>
<reference evidence="2" key="1">
    <citation type="journal article" date="2024" name="Proc. Natl. Acad. Sci. U.S.A.">
        <title>Extraordinary preservation of gene collinearity over three hundred million years revealed in homosporous lycophytes.</title>
        <authorList>
            <person name="Li C."/>
            <person name="Wickell D."/>
            <person name="Kuo L.Y."/>
            <person name="Chen X."/>
            <person name="Nie B."/>
            <person name="Liao X."/>
            <person name="Peng D."/>
            <person name="Ji J."/>
            <person name="Jenkins J."/>
            <person name="Williams M."/>
            <person name="Shu S."/>
            <person name="Plott C."/>
            <person name="Barry K."/>
            <person name="Rajasekar S."/>
            <person name="Grimwood J."/>
            <person name="Han X."/>
            <person name="Sun S."/>
            <person name="Hou Z."/>
            <person name="He W."/>
            <person name="Dai G."/>
            <person name="Sun C."/>
            <person name="Schmutz J."/>
            <person name="Leebens-Mack J.H."/>
            <person name="Li F.W."/>
            <person name="Wang L."/>
        </authorList>
    </citation>
    <scope>NUCLEOTIDE SEQUENCE [LARGE SCALE GENOMIC DNA]</scope>
    <source>
        <strain evidence="2">cv. PW_Plant_1</strain>
    </source>
</reference>
<evidence type="ECO:0000313" key="2">
    <source>
        <dbReference type="Proteomes" id="UP001162992"/>
    </source>
</evidence>
<keyword evidence="2" id="KW-1185">Reference proteome</keyword>